<proteinExistence type="predicted"/>
<dbReference type="InterPro" id="IPR023271">
    <property type="entry name" value="Aquaporin-like"/>
</dbReference>
<dbReference type="InterPro" id="IPR034294">
    <property type="entry name" value="Aquaporin_transptr"/>
</dbReference>
<feature type="transmembrane region" description="Helical" evidence="6">
    <location>
        <begin position="157"/>
        <end position="178"/>
    </location>
</feature>
<dbReference type="InterPro" id="IPR000425">
    <property type="entry name" value="MIP"/>
</dbReference>
<keyword evidence="2" id="KW-0813">Transport</keyword>
<feature type="transmembrane region" description="Helical" evidence="6">
    <location>
        <begin position="9"/>
        <end position="28"/>
    </location>
</feature>
<dbReference type="PANTHER" id="PTHR45724">
    <property type="entry name" value="AQUAPORIN NIP2-1"/>
    <property type="match status" value="1"/>
</dbReference>
<reference evidence="7" key="1">
    <citation type="submission" date="2020-05" db="EMBL/GenBank/DDBJ databases">
        <authorList>
            <person name="Chiriac C."/>
            <person name="Salcher M."/>
            <person name="Ghai R."/>
            <person name="Kavagutti S V."/>
        </authorList>
    </citation>
    <scope>NUCLEOTIDE SEQUENCE</scope>
</reference>
<evidence type="ECO:0000256" key="3">
    <source>
        <dbReference type="ARBA" id="ARBA00022692"/>
    </source>
</evidence>
<evidence type="ECO:0000256" key="1">
    <source>
        <dbReference type="ARBA" id="ARBA00004141"/>
    </source>
</evidence>
<dbReference type="Gene3D" id="1.20.1080.10">
    <property type="entry name" value="Glycerol uptake facilitator protein"/>
    <property type="match status" value="1"/>
</dbReference>
<protein>
    <submittedName>
        <fullName evidence="7">Unannotated protein</fullName>
    </submittedName>
</protein>
<feature type="transmembrane region" description="Helical" evidence="6">
    <location>
        <begin position="34"/>
        <end position="58"/>
    </location>
</feature>
<comment type="subcellular location">
    <subcellularLocation>
        <location evidence="1">Membrane</location>
        <topology evidence="1">Multi-pass membrane protein</topology>
    </subcellularLocation>
</comment>
<feature type="transmembrane region" description="Helical" evidence="6">
    <location>
        <begin position="79"/>
        <end position="101"/>
    </location>
</feature>
<dbReference type="SUPFAM" id="SSF81338">
    <property type="entry name" value="Aquaporin-like"/>
    <property type="match status" value="1"/>
</dbReference>
<evidence type="ECO:0000256" key="5">
    <source>
        <dbReference type="ARBA" id="ARBA00023136"/>
    </source>
</evidence>
<dbReference type="PRINTS" id="PR00783">
    <property type="entry name" value="MINTRINSICP"/>
</dbReference>
<organism evidence="7">
    <name type="scientific">freshwater metagenome</name>
    <dbReference type="NCBI Taxonomy" id="449393"/>
    <lineage>
        <taxon>unclassified sequences</taxon>
        <taxon>metagenomes</taxon>
        <taxon>ecological metagenomes</taxon>
    </lineage>
</organism>
<dbReference type="InterPro" id="IPR022357">
    <property type="entry name" value="MIP_CS"/>
</dbReference>
<gene>
    <name evidence="7" type="ORF">UFOPK2289_00723</name>
</gene>
<keyword evidence="5 6" id="KW-0472">Membrane</keyword>
<dbReference type="EMBL" id="CAEZWT010000016">
    <property type="protein sequence ID" value="CAB4663956.1"/>
    <property type="molecule type" value="Genomic_DNA"/>
</dbReference>
<accession>A0A6J6LQA3</accession>
<dbReference type="PANTHER" id="PTHR45724:SF13">
    <property type="entry name" value="AQUAPORIN NIP1-1-RELATED"/>
    <property type="match status" value="1"/>
</dbReference>
<dbReference type="GO" id="GO:0016020">
    <property type="term" value="C:membrane"/>
    <property type="evidence" value="ECO:0007669"/>
    <property type="project" value="UniProtKB-SubCell"/>
</dbReference>
<feature type="transmembrane region" description="Helical" evidence="6">
    <location>
        <begin position="198"/>
        <end position="217"/>
    </location>
</feature>
<dbReference type="PROSITE" id="PS00221">
    <property type="entry name" value="MIP"/>
    <property type="match status" value="1"/>
</dbReference>
<dbReference type="GO" id="GO:0015267">
    <property type="term" value="F:channel activity"/>
    <property type="evidence" value="ECO:0007669"/>
    <property type="project" value="InterPro"/>
</dbReference>
<dbReference type="Pfam" id="PF00230">
    <property type="entry name" value="MIP"/>
    <property type="match status" value="1"/>
</dbReference>
<name>A0A6J6LQA3_9ZZZZ</name>
<keyword evidence="3 6" id="KW-0812">Transmembrane</keyword>
<dbReference type="AlphaFoldDB" id="A0A6J6LQA3"/>
<feature type="transmembrane region" description="Helical" evidence="6">
    <location>
        <begin position="121"/>
        <end position="145"/>
    </location>
</feature>
<keyword evidence="4 6" id="KW-1133">Transmembrane helix</keyword>
<evidence type="ECO:0000256" key="6">
    <source>
        <dbReference type="SAM" id="Phobius"/>
    </source>
</evidence>
<evidence type="ECO:0000313" key="7">
    <source>
        <dbReference type="EMBL" id="CAB4663956.1"/>
    </source>
</evidence>
<sequence length="226" mass="23664">MQHSLLKKSIVEALGTFALLFAATGVIINKSFDLLGIALAPGIVVAILIVTSGHISGIHLNPAVSFAFLLAKKMTPNEFFAYLVAQFIGAAAASFALRSIYTESVASVVRNGVNTLAPGTSYVTGFAIELVLTFILVMVISAIAIDKDNPRASWAPVAVGLTIAVNIMAMGPITGACFNPVRWFGPALAGGYWENSSLYLVAPMIGAAIAVPFFTYLSSGPGRKPE</sequence>
<evidence type="ECO:0000256" key="2">
    <source>
        <dbReference type="ARBA" id="ARBA00022448"/>
    </source>
</evidence>
<evidence type="ECO:0000256" key="4">
    <source>
        <dbReference type="ARBA" id="ARBA00022989"/>
    </source>
</evidence>